<dbReference type="Proteomes" id="UP000253324">
    <property type="component" value="Unassembled WGS sequence"/>
</dbReference>
<dbReference type="EMBL" id="QPJM01000010">
    <property type="protein sequence ID" value="RCW81493.1"/>
    <property type="molecule type" value="Genomic_DNA"/>
</dbReference>
<organism evidence="1 2">
    <name type="scientific">Phyllobacterium bourgognense</name>
    <dbReference type="NCBI Taxonomy" id="314236"/>
    <lineage>
        <taxon>Bacteria</taxon>
        <taxon>Pseudomonadati</taxon>
        <taxon>Pseudomonadota</taxon>
        <taxon>Alphaproteobacteria</taxon>
        <taxon>Hyphomicrobiales</taxon>
        <taxon>Phyllobacteriaceae</taxon>
        <taxon>Phyllobacterium</taxon>
    </lineage>
</organism>
<evidence type="ECO:0000313" key="2">
    <source>
        <dbReference type="Proteomes" id="UP000253324"/>
    </source>
</evidence>
<protein>
    <recommendedName>
        <fullName evidence="3">DUF2188 family protein</fullName>
    </recommendedName>
</protein>
<reference evidence="1 2" key="1">
    <citation type="submission" date="2018-07" db="EMBL/GenBank/DDBJ databases">
        <title>Genomic Encyclopedia of Type Strains, Phase III (KMG-III): the genomes of soil and plant-associated and newly described type strains.</title>
        <authorList>
            <person name="Whitman W."/>
        </authorList>
    </citation>
    <scope>NUCLEOTIDE SEQUENCE [LARGE SCALE GENOMIC DNA]</scope>
    <source>
        <strain evidence="1 2">31-25a</strain>
    </source>
</reference>
<evidence type="ECO:0000313" key="1">
    <source>
        <dbReference type="EMBL" id="RCW81493.1"/>
    </source>
</evidence>
<gene>
    <name evidence="1" type="ORF">C7476_11047</name>
</gene>
<dbReference type="RefSeq" id="WP_181872482.1">
    <property type="nucleotide sequence ID" value="NZ_QPJM01000010.1"/>
</dbReference>
<sequence>MAYVVKKHDNSNNCYRFLVGRNIDGRWIVCDRQRLVGGLFADKQSAVHFAVAQSEHQLGAVWCAEDDDCLLADPWQDLSDRSHRKRA</sequence>
<keyword evidence="2" id="KW-1185">Reference proteome</keyword>
<accession>A0A368YMN6</accession>
<comment type="caution">
    <text evidence="1">The sequence shown here is derived from an EMBL/GenBank/DDBJ whole genome shotgun (WGS) entry which is preliminary data.</text>
</comment>
<name>A0A368YMN6_9HYPH</name>
<evidence type="ECO:0008006" key="3">
    <source>
        <dbReference type="Google" id="ProtNLM"/>
    </source>
</evidence>
<proteinExistence type="predicted"/>
<dbReference type="AlphaFoldDB" id="A0A368YMN6"/>